<reference evidence="8 9" key="1">
    <citation type="submission" date="2024-10" db="EMBL/GenBank/DDBJ databases">
        <title>The Natural Products Discovery Center: Release of the First 8490 Sequenced Strains for Exploring Actinobacteria Biosynthetic Diversity.</title>
        <authorList>
            <person name="Kalkreuter E."/>
            <person name="Kautsar S.A."/>
            <person name="Yang D."/>
            <person name="Bader C.D."/>
            <person name="Teijaro C.N."/>
            <person name="Fluegel L."/>
            <person name="Davis C.M."/>
            <person name="Simpson J.R."/>
            <person name="Lauterbach L."/>
            <person name="Steele A.D."/>
            <person name="Gui C."/>
            <person name="Meng S."/>
            <person name="Li G."/>
            <person name="Viehrig K."/>
            <person name="Ye F."/>
            <person name="Su P."/>
            <person name="Kiefer A.F."/>
            <person name="Nichols A."/>
            <person name="Cepeda A.J."/>
            <person name="Yan W."/>
            <person name="Fan B."/>
            <person name="Jiang Y."/>
            <person name="Adhikari A."/>
            <person name="Zheng C.-J."/>
            <person name="Schuster L."/>
            <person name="Cowan T.M."/>
            <person name="Smanski M.J."/>
            <person name="Chevrette M.G."/>
            <person name="De Carvalho L.P.S."/>
            <person name="Shen B."/>
        </authorList>
    </citation>
    <scope>NUCLEOTIDE SEQUENCE [LARGE SCALE GENOMIC DNA]</scope>
    <source>
        <strain evidence="8 9">NPDC049503</strain>
    </source>
</reference>
<dbReference type="Proteomes" id="UP001612928">
    <property type="component" value="Unassembled WGS sequence"/>
</dbReference>
<feature type="region of interest" description="Disordered" evidence="6">
    <location>
        <begin position="253"/>
        <end position="272"/>
    </location>
</feature>
<dbReference type="InterPro" id="IPR027417">
    <property type="entry name" value="P-loop_NTPase"/>
</dbReference>
<dbReference type="InterPro" id="IPR051677">
    <property type="entry name" value="AfsR-DnrI-RedD_regulator"/>
</dbReference>
<dbReference type="EMBL" id="JBITMB010000003">
    <property type="protein sequence ID" value="MFI7441062.1"/>
    <property type="molecule type" value="Genomic_DNA"/>
</dbReference>
<evidence type="ECO:0000259" key="7">
    <source>
        <dbReference type="PROSITE" id="PS51755"/>
    </source>
</evidence>
<organism evidence="8 9">
    <name type="scientific">Nonomuraea indica</name>
    <dbReference type="NCBI Taxonomy" id="1581193"/>
    <lineage>
        <taxon>Bacteria</taxon>
        <taxon>Bacillati</taxon>
        <taxon>Actinomycetota</taxon>
        <taxon>Actinomycetes</taxon>
        <taxon>Streptosporangiales</taxon>
        <taxon>Streptosporangiaceae</taxon>
        <taxon>Nonomuraea</taxon>
    </lineage>
</organism>
<dbReference type="PRINTS" id="PR00364">
    <property type="entry name" value="DISEASERSIST"/>
</dbReference>
<evidence type="ECO:0000256" key="3">
    <source>
        <dbReference type="ARBA" id="ARBA00023125"/>
    </source>
</evidence>
<dbReference type="PANTHER" id="PTHR35807:SF1">
    <property type="entry name" value="TRANSCRIPTIONAL REGULATOR REDD"/>
    <property type="match status" value="1"/>
</dbReference>
<feature type="compositionally biased region" description="Pro residues" evidence="6">
    <location>
        <begin position="259"/>
        <end position="269"/>
    </location>
</feature>
<keyword evidence="3 5" id="KW-0238">DNA-binding</keyword>
<dbReference type="Pfam" id="PF13401">
    <property type="entry name" value="AAA_22"/>
    <property type="match status" value="1"/>
</dbReference>
<evidence type="ECO:0000256" key="6">
    <source>
        <dbReference type="SAM" id="MobiDB-lite"/>
    </source>
</evidence>
<evidence type="ECO:0000313" key="9">
    <source>
        <dbReference type="Proteomes" id="UP001612928"/>
    </source>
</evidence>
<comment type="caution">
    <text evidence="8">The sequence shown here is derived from an EMBL/GenBank/DDBJ whole genome shotgun (WGS) entry which is preliminary data.</text>
</comment>
<dbReference type="Pfam" id="PF13424">
    <property type="entry name" value="TPR_12"/>
    <property type="match status" value="1"/>
</dbReference>
<dbReference type="SMART" id="SM00862">
    <property type="entry name" value="Trans_reg_C"/>
    <property type="match status" value="1"/>
</dbReference>
<dbReference type="Gene3D" id="1.10.10.10">
    <property type="entry name" value="Winged helix-like DNA-binding domain superfamily/Winged helix DNA-binding domain"/>
    <property type="match status" value="1"/>
</dbReference>
<dbReference type="InterPro" id="IPR005158">
    <property type="entry name" value="BTAD"/>
</dbReference>
<name>A0ABW8A2P7_9ACTN</name>
<dbReference type="Pfam" id="PF00486">
    <property type="entry name" value="Trans_reg_C"/>
    <property type="match status" value="1"/>
</dbReference>
<dbReference type="Gene3D" id="1.25.40.10">
    <property type="entry name" value="Tetratricopeptide repeat domain"/>
    <property type="match status" value="3"/>
</dbReference>
<dbReference type="SMART" id="SM00028">
    <property type="entry name" value="TPR"/>
    <property type="match status" value="5"/>
</dbReference>
<feature type="DNA-binding region" description="OmpR/PhoB-type" evidence="5">
    <location>
        <begin position="1"/>
        <end position="98"/>
    </location>
</feature>
<dbReference type="InterPro" id="IPR036388">
    <property type="entry name" value="WH-like_DNA-bd_sf"/>
</dbReference>
<gene>
    <name evidence="8" type="ORF">ACIBP5_14000</name>
</gene>
<dbReference type="SMART" id="SM01043">
    <property type="entry name" value="BTAD"/>
    <property type="match status" value="1"/>
</dbReference>
<dbReference type="Gene3D" id="3.40.50.300">
    <property type="entry name" value="P-loop containing nucleotide triphosphate hydrolases"/>
    <property type="match status" value="1"/>
</dbReference>
<dbReference type="InterPro" id="IPR049945">
    <property type="entry name" value="AAA_22"/>
</dbReference>
<dbReference type="Pfam" id="PF03704">
    <property type="entry name" value="BTAD"/>
    <property type="match status" value="1"/>
</dbReference>
<evidence type="ECO:0000256" key="5">
    <source>
        <dbReference type="PROSITE-ProRule" id="PRU01091"/>
    </source>
</evidence>
<dbReference type="RefSeq" id="WP_397020854.1">
    <property type="nucleotide sequence ID" value="NZ_JBITMB010000003.1"/>
</dbReference>
<dbReference type="SUPFAM" id="SSF52540">
    <property type="entry name" value="P-loop containing nucleoside triphosphate hydrolases"/>
    <property type="match status" value="1"/>
</dbReference>
<dbReference type="InterPro" id="IPR019734">
    <property type="entry name" value="TPR_rpt"/>
</dbReference>
<feature type="domain" description="OmpR/PhoB-type" evidence="7">
    <location>
        <begin position="1"/>
        <end position="98"/>
    </location>
</feature>
<evidence type="ECO:0000256" key="4">
    <source>
        <dbReference type="ARBA" id="ARBA00023163"/>
    </source>
</evidence>
<keyword evidence="2" id="KW-0805">Transcription regulation</keyword>
<evidence type="ECO:0000256" key="1">
    <source>
        <dbReference type="ARBA" id="ARBA00005820"/>
    </source>
</evidence>
<dbReference type="PANTHER" id="PTHR35807">
    <property type="entry name" value="TRANSCRIPTIONAL REGULATOR REDD-RELATED"/>
    <property type="match status" value="1"/>
</dbReference>
<dbReference type="InterPro" id="IPR011990">
    <property type="entry name" value="TPR-like_helical_dom_sf"/>
</dbReference>
<dbReference type="PROSITE" id="PS51755">
    <property type="entry name" value="OMPR_PHOB"/>
    <property type="match status" value="1"/>
</dbReference>
<sequence length="952" mass="100987">MPHGLRFALLGPLRAWRHGRELDLGRPQQRSLLAMLVLRRGRAVSDGAAIEALWGEAPPVRATQSVRILVSRLRAVLEPGGPPWQVLTTVPGGYVLDCGPGTTDLDEFDALLAEAAAAQAGGDLTAAHARLTAALALWQGDPLAGLPGPAAEAERAALDLRRFDALERRLDLDLVLSRHREVIAELTTLCDRYPLRERLREMLMLALYRSGRQAEALGIFDDTRRRLADELGVDPDDALTTLYKRILDRDPSLSAPAPAEGPAPGPAPAQLPADVADFVGRDDLIGELAGLLRAGAAAVPVTVICGMGGMGKTTLAVHLAHRVRDSYPDGQLYVNLRGSSPDPLSPEAVLGAFLRALGVPGPRIPEDLEECAALYRSSLAGRRVLVVLDNAADAAQLRPLLPGTASCGVIVTARSRLPGFGTGRVVDLDALTAGEGVELVARMAGAERVAAEPAAAEAVVEACARVPLAVRIAGARLAARPAWTISFLASRLADERRRIPELRAGDLALESTFALGYRQLDAGPARAFRLLASSDADDFGTGAAAALLGTDEYTAEDLCETLVDVSLLESVAPGRYRLHDLLRLYGRGLPEAERAQALSRLVGFYLDTAVAARLTEEPGDATVRSLARTQAPAFADMDEVRRWITAEARNVFHTLRQCDTDPSAGPLVFAASYLVRSELHYLRFPEVLEVAEAIARAASRTGEVRGEALARSALAHMLGLARRLAEARRECEAALALSERCGHRLVTADCTHLLGALCLVERRFEEAAAHLTEALAMQRTLADDLGVTNSLGLLARCLFALGSGEEALATAEDAVERARAAGSEGLGARLYDLATILRGLGRSDEALAAFTDALDFFAAAGDPLTGGRILVSIAELHLDADRHQAAAASAEQALAGGSGDAWGRARAWTILGQVLIASGEHDRGRACLTEALDVFTTLGAPEAADVRALLDR</sequence>
<dbReference type="InterPro" id="IPR001867">
    <property type="entry name" value="OmpR/PhoB-type_DNA-bd"/>
</dbReference>
<dbReference type="CDD" id="cd15831">
    <property type="entry name" value="BTAD"/>
    <property type="match status" value="1"/>
</dbReference>
<protein>
    <submittedName>
        <fullName evidence="8">BTAD domain-containing putative transcriptional regulator</fullName>
    </submittedName>
</protein>
<dbReference type="InterPro" id="IPR016032">
    <property type="entry name" value="Sig_transdc_resp-reg_C-effctor"/>
</dbReference>
<accession>A0ABW8A2P7</accession>
<dbReference type="SUPFAM" id="SSF48452">
    <property type="entry name" value="TPR-like"/>
    <property type="match status" value="2"/>
</dbReference>
<dbReference type="SUPFAM" id="SSF46894">
    <property type="entry name" value="C-terminal effector domain of the bipartite response regulators"/>
    <property type="match status" value="1"/>
</dbReference>
<evidence type="ECO:0000256" key="2">
    <source>
        <dbReference type="ARBA" id="ARBA00023015"/>
    </source>
</evidence>
<keyword evidence="9" id="KW-1185">Reference proteome</keyword>
<proteinExistence type="inferred from homology"/>
<comment type="similarity">
    <text evidence="1">Belongs to the AfsR/DnrI/RedD regulatory family.</text>
</comment>
<keyword evidence="4" id="KW-0804">Transcription</keyword>
<evidence type="ECO:0000313" key="8">
    <source>
        <dbReference type="EMBL" id="MFI7441062.1"/>
    </source>
</evidence>
<dbReference type="CDD" id="cd00383">
    <property type="entry name" value="trans_reg_C"/>
    <property type="match status" value="1"/>
</dbReference>